<dbReference type="EMBL" id="CP041406">
    <property type="protein sequence ID" value="QOP45933.1"/>
    <property type="molecule type" value="Genomic_DNA"/>
</dbReference>
<reference evidence="1 2" key="1">
    <citation type="submission" date="2019-07" db="EMBL/GenBank/DDBJ databases">
        <title>Sulfurimonas paralvinellae sp. nov., a novel mesophilic, hydrogen- and sulfur-oxidizing chemolithoautotroph within the Epsilonproteo- bacteria isolated from a deep-sea hydrothermal vent polychaete nest, reclassification of Thiomicrospira denitrificans as Sulfurimonas denitrificans comb. nov. and emended description of the genus Sulfurimonas.</title>
        <authorList>
            <person name="Wang S."/>
            <person name="Jiang L."/>
            <person name="Shao Z."/>
        </authorList>
    </citation>
    <scope>NUCLEOTIDE SEQUENCE [LARGE SCALE GENOMIC DNA]</scope>
    <source>
        <strain evidence="1 2">GO25</strain>
    </source>
</reference>
<dbReference type="RefSeq" id="WP_193109950.1">
    <property type="nucleotide sequence ID" value="NZ_CP041406.1"/>
</dbReference>
<proteinExistence type="predicted"/>
<keyword evidence="2" id="KW-1185">Reference proteome</keyword>
<dbReference type="Proteomes" id="UP000593580">
    <property type="component" value="Chromosome"/>
</dbReference>
<gene>
    <name evidence="1" type="ORF">FM071_06360</name>
</gene>
<evidence type="ECO:0000313" key="1">
    <source>
        <dbReference type="EMBL" id="QOP45933.1"/>
    </source>
</evidence>
<sequence>MIKILLRKYFAIVFLLATLLGGLHHHNDLKQHNDCQICTIQSSLSHADTPSESFSLSDITLYSEATVGELAHAITNTAHINLHARAPPKIS</sequence>
<organism evidence="1 2">
    <name type="scientific">Sulfurimonas paralvinellae</name>
    <dbReference type="NCBI Taxonomy" id="317658"/>
    <lineage>
        <taxon>Bacteria</taxon>
        <taxon>Pseudomonadati</taxon>
        <taxon>Campylobacterota</taxon>
        <taxon>Epsilonproteobacteria</taxon>
        <taxon>Campylobacterales</taxon>
        <taxon>Sulfurimonadaceae</taxon>
        <taxon>Sulfurimonas</taxon>
    </lineage>
</organism>
<protein>
    <submittedName>
        <fullName evidence="1">Uncharacterized protein</fullName>
    </submittedName>
</protein>
<evidence type="ECO:0000313" key="2">
    <source>
        <dbReference type="Proteomes" id="UP000593580"/>
    </source>
</evidence>
<dbReference type="AlphaFoldDB" id="A0A7M1B874"/>
<dbReference type="KEGG" id="spal:FM071_06360"/>
<name>A0A7M1B874_9BACT</name>
<accession>A0A7M1B874</accession>